<sequence length="477" mass="52175">MGCCRVCLILLAIVPAVFFGCLSVPGVERAYIRAVDTYVVPVPIARHLLQILAQARHIWKVGGGIAVGPVWNPLLSYAIDGPKTGVGLFPSPSAPATGYMVSRISHASVREVHYNPRLKRDSKMFVTVDTAKVPEGYFLPGVLPTLLQLNTDSEARYAHRDLIAAVMPALAENPDTVPDFKPAPGISVDDLIHGVSRHLIFPFPEVVPHVVQDVFAFTFFRHAFEVDLTSDEIYSLKEWLRVHFRTIFGMGSAAGGAQCAQLAKVVEEKVASGKIGQRLMDEAQSRGMNGPERLRKTLFELSFAGFGGDGPGGALATFKLLRLLQRAPQTNIPLFKRDPAAFVLEVVRMHGGGGAGVNPWIAEETRTHTLGTGFAYEETAGSYGSTIALMANHDPAVFGGPHRTEEFATTFMPGRENADRLLSFVAELRDIRKCPNVTGCVHAPRFCLGTFLVQRLMIQIGTYYIDGLEKQHPREEM</sequence>
<accession>A0A812K3K8</accession>
<evidence type="ECO:0000256" key="1">
    <source>
        <dbReference type="SAM" id="SignalP"/>
    </source>
</evidence>
<dbReference type="EMBL" id="CAJNDS010000524">
    <property type="protein sequence ID" value="CAE7215135.1"/>
    <property type="molecule type" value="Genomic_DNA"/>
</dbReference>
<name>A0A812K3K8_9DINO</name>
<comment type="caution">
    <text evidence="2">The sequence shown here is derived from an EMBL/GenBank/DDBJ whole genome shotgun (WGS) entry which is preliminary data.</text>
</comment>
<keyword evidence="1" id="KW-0732">Signal</keyword>
<dbReference type="PROSITE" id="PS51257">
    <property type="entry name" value="PROKAR_LIPOPROTEIN"/>
    <property type="match status" value="1"/>
</dbReference>
<feature type="signal peptide" evidence="1">
    <location>
        <begin position="1"/>
        <end position="19"/>
    </location>
</feature>
<evidence type="ECO:0000313" key="2">
    <source>
        <dbReference type="EMBL" id="CAE7215135.1"/>
    </source>
</evidence>
<gene>
    <name evidence="2" type="ORF">SNAT2548_LOCUS7521</name>
</gene>
<evidence type="ECO:0000313" key="3">
    <source>
        <dbReference type="Proteomes" id="UP000604046"/>
    </source>
</evidence>
<organism evidence="2 3">
    <name type="scientific">Symbiodinium natans</name>
    <dbReference type="NCBI Taxonomy" id="878477"/>
    <lineage>
        <taxon>Eukaryota</taxon>
        <taxon>Sar</taxon>
        <taxon>Alveolata</taxon>
        <taxon>Dinophyceae</taxon>
        <taxon>Suessiales</taxon>
        <taxon>Symbiodiniaceae</taxon>
        <taxon>Symbiodinium</taxon>
    </lineage>
</organism>
<dbReference type="OrthoDB" id="423246at2759"/>
<proteinExistence type="predicted"/>
<reference evidence="2" key="1">
    <citation type="submission" date="2021-02" db="EMBL/GenBank/DDBJ databases">
        <authorList>
            <person name="Dougan E. K."/>
            <person name="Rhodes N."/>
            <person name="Thang M."/>
            <person name="Chan C."/>
        </authorList>
    </citation>
    <scope>NUCLEOTIDE SEQUENCE</scope>
</reference>
<dbReference type="AlphaFoldDB" id="A0A812K3K8"/>
<protein>
    <submittedName>
        <fullName evidence="2">Uncharacterized protein</fullName>
    </submittedName>
</protein>
<dbReference type="Proteomes" id="UP000604046">
    <property type="component" value="Unassembled WGS sequence"/>
</dbReference>
<feature type="chain" id="PRO_5032559618" evidence="1">
    <location>
        <begin position="20"/>
        <end position="477"/>
    </location>
</feature>
<keyword evidence="3" id="KW-1185">Reference proteome</keyword>